<dbReference type="Pfam" id="PF04203">
    <property type="entry name" value="Sortase"/>
    <property type="match status" value="1"/>
</dbReference>
<reference evidence="2" key="1">
    <citation type="journal article" date="2013" name="Environ. Microbiol.">
        <title>Microbiota from the distal guts of lean and obese adolescents exhibit partial functional redundancy besides clear differences in community structure.</title>
        <authorList>
            <person name="Ferrer M."/>
            <person name="Ruiz A."/>
            <person name="Lanza F."/>
            <person name="Haange S.B."/>
            <person name="Oberbach A."/>
            <person name="Till H."/>
            <person name="Bargiela R."/>
            <person name="Campoy C."/>
            <person name="Segura M.T."/>
            <person name="Richter M."/>
            <person name="von Bergen M."/>
            <person name="Seifert J."/>
            <person name="Suarez A."/>
        </authorList>
    </citation>
    <scope>NUCLEOTIDE SEQUENCE</scope>
</reference>
<keyword evidence="1" id="KW-0378">Hydrolase</keyword>
<dbReference type="CDD" id="cd00004">
    <property type="entry name" value="Sortase"/>
    <property type="match status" value="1"/>
</dbReference>
<dbReference type="SUPFAM" id="SSF63817">
    <property type="entry name" value="Sortase"/>
    <property type="match status" value="1"/>
</dbReference>
<dbReference type="Gene3D" id="2.40.260.10">
    <property type="entry name" value="Sortase"/>
    <property type="match status" value="1"/>
</dbReference>
<accession>K1RQB7</accession>
<proteinExistence type="predicted"/>
<gene>
    <name evidence="2" type="ORF">OBE_13919</name>
</gene>
<dbReference type="EMBL" id="AJWZ01009599">
    <property type="protein sequence ID" value="EKC50842.1"/>
    <property type="molecule type" value="Genomic_DNA"/>
</dbReference>
<sequence>MPDVDNGNFILYAHSGDAYIAYFAFLYKLNIGDYAYVTWNNQKYTYQLVKKEDLPKTGVLEINRPNTNTKELTLITCTKDSDSQQSVYYFDIR</sequence>
<dbReference type="GO" id="GO:0016787">
    <property type="term" value="F:hydrolase activity"/>
    <property type="evidence" value="ECO:0007669"/>
    <property type="project" value="UniProtKB-KW"/>
</dbReference>
<dbReference type="AlphaFoldDB" id="K1RQB7"/>
<evidence type="ECO:0000256" key="1">
    <source>
        <dbReference type="ARBA" id="ARBA00022801"/>
    </source>
</evidence>
<dbReference type="InterPro" id="IPR005754">
    <property type="entry name" value="Sortase"/>
</dbReference>
<organism evidence="2">
    <name type="scientific">human gut metagenome</name>
    <dbReference type="NCBI Taxonomy" id="408170"/>
    <lineage>
        <taxon>unclassified sequences</taxon>
        <taxon>metagenomes</taxon>
        <taxon>organismal metagenomes</taxon>
    </lineage>
</organism>
<name>K1RQB7_9ZZZZ</name>
<dbReference type="InterPro" id="IPR023365">
    <property type="entry name" value="Sortase_dom-sf"/>
</dbReference>
<evidence type="ECO:0000313" key="2">
    <source>
        <dbReference type="EMBL" id="EKC50842.1"/>
    </source>
</evidence>
<comment type="caution">
    <text evidence="2">The sequence shown here is derived from an EMBL/GenBank/DDBJ whole genome shotgun (WGS) entry which is preliminary data.</text>
</comment>
<protein>
    <submittedName>
        <fullName evidence="2">Peptidase C60, sortase A and B</fullName>
    </submittedName>
</protein>